<evidence type="ECO:0000313" key="2">
    <source>
        <dbReference type="EMBL" id="KAG2657802.1"/>
    </source>
</evidence>
<sequence>MVSSLISILFKVQTIFSSFGAVLGSKAHTILALAVKTCSWVLLRRAPPPAAGARSGVAFAGSGLPRAGSGRAPLPRRRSPRGRPSLAGGRGLVRVVTSELTDVLTVAEASLAVACVVALPEGRGRCRAVARGPPLCPISACSGGRRWLRPACRCAPVSPRASLLAVGWLGRRPPANPLPAAVACCRIRPMVVLCPGAGWWCGGGGRHLLRDEASRCICLYRHFDRHGSLGRLGRSF</sequence>
<dbReference type="AlphaFoldDB" id="A0A8T0X8B3"/>
<name>A0A8T0X8B3_PANVG</name>
<feature type="region of interest" description="Disordered" evidence="1">
    <location>
        <begin position="62"/>
        <end position="86"/>
    </location>
</feature>
<dbReference type="Proteomes" id="UP000823388">
    <property type="component" value="Chromosome 1K"/>
</dbReference>
<reference evidence="2" key="1">
    <citation type="submission" date="2020-05" db="EMBL/GenBank/DDBJ databases">
        <title>WGS assembly of Panicum virgatum.</title>
        <authorList>
            <person name="Lovell J.T."/>
            <person name="Jenkins J."/>
            <person name="Shu S."/>
            <person name="Juenger T.E."/>
            <person name="Schmutz J."/>
        </authorList>
    </citation>
    <scope>NUCLEOTIDE SEQUENCE</scope>
    <source>
        <strain evidence="2">AP13</strain>
    </source>
</reference>
<accession>A0A8T0X8B3</accession>
<gene>
    <name evidence="2" type="ORF">PVAP13_1KG147905</name>
</gene>
<evidence type="ECO:0000313" key="3">
    <source>
        <dbReference type="Proteomes" id="UP000823388"/>
    </source>
</evidence>
<dbReference type="EMBL" id="CM029037">
    <property type="protein sequence ID" value="KAG2657802.1"/>
    <property type="molecule type" value="Genomic_DNA"/>
</dbReference>
<keyword evidence="3" id="KW-1185">Reference proteome</keyword>
<organism evidence="2 3">
    <name type="scientific">Panicum virgatum</name>
    <name type="common">Blackwell switchgrass</name>
    <dbReference type="NCBI Taxonomy" id="38727"/>
    <lineage>
        <taxon>Eukaryota</taxon>
        <taxon>Viridiplantae</taxon>
        <taxon>Streptophyta</taxon>
        <taxon>Embryophyta</taxon>
        <taxon>Tracheophyta</taxon>
        <taxon>Spermatophyta</taxon>
        <taxon>Magnoliopsida</taxon>
        <taxon>Liliopsida</taxon>
        <taxon>Poales</taxon>
        <taxon>Poaceae</taxon>
        <taxon>PACMAD clade</taxon>
        <taxon>Panicoideae</taxon>
        <taxon>Panicodae</taxon>
        <taxon>Paniceae</taxon>
        <taxon>Panicinae</taxon>
        <taxon>Panicum</taxon>
        <taxon>Panicum sect. Hiantes</taxon>
    </lineage>
</organism>
<evidence type="ECO:0000256" key="1">
    <source>
        <dbReference type="SAM" id="MobiDB-lite"/>
    </source>
</evidence>
<protein>
    <submittedName>
        <fullName evidence="2">Uncharacterized protein</fullName>
    </submittedName>
</protein>
<comment type="caution">
    <text evidence="2">The sequence shown here is derived from an EMBL/GenBank/DDBJ whole genome shotgun (WGS) entry which is preliminary data.</text>
</comment>
<proteinExistence type="predicted"/>